<evidence type="ECO:0000259" key="2">
    <source>
        <dbReference type="Pfam" id="PF00857"/>
    </source>
</evidence>
<dbReference type="Gene3D" id="3.40.50.850">
    <property type="entry name" value="Isochorismatase-like"/>
    <property type="match status" value="1"/>
</dbReference>
<reference evidence="3" key="1">
    <citation type="submission" date="2018-06" db="EMBL/GenBank/DDBJ databases">
        <authorList>
            <person name="Zhirakovskaya E."/>
        </authorList>
    </citation>
    <scope>NUCLEOTIDE SEQUENCE</scope>
</reference>
<dbReference type="PANTHER" id="PTHR43540:SF6">
    <property type="entry name" value="ISOCHORISMATASE-LIKE DOMAIN-CONTAINING PROTEIN"/>
    <property type="match status" value="1"/>
</dbReference>
<dbReference type="InterPro" id="IPR050272">
    <property type="entry name" value="Isochorismatase-like_hydrls"/>
</dbReference>
<sequence>MSKNALLVIDMLNDFVREGAPLEVPDTRKVIPAIKREIEYANREGRQIIYICDAHEPDDIEFNRFKWPAHAVKGTIGAQIIDDLKPSKSDVIIEKTTYSGFYRTKLDSTLKTLGVSTLRLTGCVTHICILFTASDAVLRGYDVEVVKDGVAGIAPEDHEAALRIMKNVLGVKILSDNY</sequence>
<proteinExistence type="predicted"/>
<dbReference type="PANTHER" id="PTHR43540">
    <property type="entry name" value="PEROXYUREIDOACRYLATE/UREIDOACRYLATE AMIDOHYDROLASE-RELATED"/>
    <property type="match status" value="1"/>
</dbReference>
<dbReference type="Pfam" id="PF00857">
    <property type="entry name" value="Isochorismatase"/>
    <property type="match status" value="1"/>
</dbReference>
<evidence type="ECO:0000313" key="3">
    <source>
        <dbReference type="EMBL" id="VAX26816.1"/>
    </source>
</evidence>
<dbReference type="InterPro" id="IPR000868">
    <property type="entry name" value="Isochorismatase-like_dom"/>
</dbReference>
<feature type="domain" description="Isochorismatase-like" evidence="2">
    <location>
        <begin position="5"/>
        <end position="170"/>
    </location>
</feature>
<evidence type="ECO:0000256" key="1">
    <source>
        <dbReference type="ARBA" id="ARBA00022801"/>
    </source>
</evidence>
<dbReference type="CDD" id="cd00431">
    <property type="entry name" value="cysteine_hydrolases"/>
    <property type="match status" value="1"/>
</dbReference>
<accession>A0A3B1C8I1</accession>
<gene>
    <name evidence="3" type="ORF">MNBD_NITROSPIRAE02-750</name>
</gene>
<name>A0A3B1C8I1_9ZZZZ</name>
<dbReference type="EC" id="3.5.1.19" evidence="3"/>
<organism evidence="3">
    <name type="scientific">hydrothermal vent metagenome</name>
    <dbReference type="NCBI Taxonomy" id="652676"/>
    <lineage>
        <taxon>unclassified sequences</taxon>
        <taxon>metagenomes</taxon>
        <taxon>ecological metagenomes</taxon>
    </lineage>
</organism>
<dbReference type="GO" id="GO:0008936">
    <property type="term" value="F:nicotinamidase activity"/>
    <property type="evidence" value="ECO:0007669"/>
    <property type="project" value="UniProtKB-EC"/>
</dbReference>
<dbReference type="EMBL" id="UOGH01000010">
    <property type="protein sequence ID" value="VAX26816.1"/>
    <property type="molecule type" value="Genomic_DNA"/>
</dbReference>
<dbReference type="SUPFAM" id="SSF52499">
    <property type="entry name" value="Isochorismatase-like hydrolases"/>
    <property type="match status" value="1"/>
</dbReference>
<dbReference type="InterPro" id="IPR036380">
    <property type="entry name" value="Isochorismatase-like_sf"/>
</dbReference>
<keyword evidence="1 3" id="KW-0378">Hydrolase</keyword>
<dbReference type="AlphaFoldDB" id="A0A3B1C8I1"/>
<protein>
    <submittedName>
        <fullName evidence="3">Nicotinamidase</fullName>
        <ecNumber evidence="3">3.5.1.19</ecNumber>
    </submittedName>
</protein>